<dbReference type="EMBL" id="CAOQHR010000006">
    <property type="protein sequence ID" value="CAI6336494.1"/>
    <property type="molecule type" value="Genomic_DNA"/>
</dbReference>
<reference evidence="1" key="1">
    <citation type="submission" date="2023-01" db="EMBL/GenBank/DDBJ databases">
        <authorList>
            <person name="Van Ghelder C."/>
            <person name="Rancurel C."/>
        </authorList>
    </citation>
    <scope>NUCLEOTIDE SEQUENCE</scope>
    <source>
        <strain evidence="1">CNCM I-4278</strain>
    </source>
</reference>
<dbReference type="Proteomes" id="UP001152607">
    <property type="component" value="Unassembled WGS sequence"/>
</dbReference>
<sequence length="105" mass="11680">MVEMDCRSSKNGAPSGCVVFSRPTADILILRPKRPYSNFFSPSISSCIVSRRPFNVSTSPSILSVDASRSSRTSGCGKETKQSPILYLYDWFSGYWVSLKEEGDR</sequence>
<evidence type="ECO:0000313" key="2">
    <source>
        <dbReference type="Proteomes" id="UP001152607"/>
    </source>
</evidence>
<accession>A0A9W4UJJ3</accession>
<name>A0A9W4UJJ3_9PLEO</name>
<dbReference type="AlphaFoldDB" id="A0A9W4UJJ3"/>
<protein>
    <submittedName>
        <fullName evidence="1">Uncharacterized protein</fullName>
    </submittedName>
</protein>
<evidence type="ECO:0000313" key="1">
    <source>
        <dbReference type="EMBL" id="CAI6336494.1"/>
    </source>
</evidence>
<gene>
    <name evidence="1" type="ORF">PDIGIT_LOCUS9596</name>
</gene>
<organism evidence="1 2">
    <name type="scientific">Periconia digitata</name>
    <dbReference type="NCBI Taxonomy" id="1303443"/>
    <lineage>
        <taxon>Eukaryota</taxon>
        <taxon>Fungi</taxon>
        <taxon>Dikarya</taxon>
        <taxon>Ascomycota</taxon>
        <taxon>Pezizomycotina</taxon>
        <taxon>Dothideomycetes</taxon>
        <taxon>Pleosporomycetidae</taxon>
        <taxon>Pleosporales</taxon>
        <taxon>Massarineae</taxon>
        <taxon>Periconiaceae</taxon>
        <taxon>Periconia</taxon>
    </lineage>
</organism>
<keyword evidence="2" id="KW-1185">Reference proteome</keyword>
<proteinExistence type="predicted"/>
<comment type="caution">
    <text evidence="1">The sequence shown here is derived from an EMBL/GenBank/DDBJ whole genome shotgun (WGS) entry which is preliminary data.</text>
</comment>